<organism evidence="2 3">
    <name type="scientific">Absidia repens</name>
    <dbReference type="NCBI Taxonomy" id="90262"/>
    <lineage>
        <taxon>Eukaryota</taxon>
        <taxon>Fungi</taxon>
        <taxon>Fungi incertae sedis</taxon>
        <taxon>Mucoromycota</taxon>
        <taxon>Mucoromycotina</taxon>
        <taxon>Mucoromycetes</taxon>
        <taxon>Mucorales</taxon>
        <taxon>Cunninghamellaceae</taxon>
        <taxon>Absidia</taxon>
    </lineage>
</organism>
<evidence type="ECO:0000256" key="1">
    <source>
        <dbReference type="SAM" id="MobiDB-lite"/>
    </source>
</evidence>
<dbReference type="AlphaFoldDB" id="A0A1X2IK64"/>
<sequence>MSLSLENETIEVDTSAWPSSYYRKSQRVDLEKFFQKVQQEQQEQQQLDDDKDRQKRLQRKKEGRTQRQVTFHPDPPTVFVYEPEYDTTGIQLIDQPHSSKDIWPSHARRPPHRLDLRPIRNQHYGQPTPSPSQTSPSTPPLSPCSPSLPEVEVDSSDDEDDDDQPSPTSATSTTTPWTPATSSPPFSPATLTKKLMTAVFTRRKRSQ</sequence>
<evidence type="ECO:0000313" key="3">
    <source>
        <dbReference type="Proteomes" id="UP000193560"/>
    </source>
</evidence>
<evidence type="ECO:0000313" key="2">
    <source>
        <dbReference type="EMBL" id="ORZ17909.1"/>
    </source>
</evidence>
<feature type="compositionally biased region" description="Low complexity" evidence="1">
    <location>
        <begin position="165"/>
        <end position="192"/>
    </location>
</feature>
<dbReference type="Proteomes" id="UP000193560">
    <property type="component" value="Unassembled WGS sequence"/>
</dbReference>
<dbReference type="EMBL" id="MCGE01000009">
    <property type="protein sequence ID" value="ORZ17909.1"/>
    <property type="molecule type" value="Genomic_DNA"/>
</dbReference>
<keyword evidence="3" id="KW-1185">Reference proteome</keyword>
<proteinExistence type="predicted"/>
<feature type="region of interest" description="Disordered" evidence="1">
    <location>
        <begin position="41"/>
        <end position="192"/>
    </location>
</feature>
<feature type="compositionally biased region" description="Acidic residues" evidence="1">
    <location>
        <begin position="151"/>
        <end position="164"/>
    </location>
</feature>
<gene>
    <name evidence="2" type="ORF">BCR42DRAFT_412748</name>
</gene>
<reference evidence="2 3" key="1">
    <citation type="submission" date="2016-07" db="EMBL/GenBank/DDBJ databases">
        <title>Pervasive Adenine N6-methylation of Active Genes in Fungi.</title>
        <authorList>
            <consortium name="DOE Joint Genome Institute"/>
            <person name="Mondo S.J."/>
            <person name="Dannebaum R.O."/>
            <person name="Kuo R.C."/>
            <person name="Labutti K."/>
            <person name="Haridas S."/>
            <person name="Kuo A."/>
            <person name="Salamov A."/>
            <person name="Ahrendt S.R."/>
            <person name="Lipzen A."/>
            <person name="Sullivan W."/>
            <person name="Andreopoulos W.B."/>
            <person name="Clum A."/>
            <person name="Lindquist E."/>
            <person name="Daum C."/>
            <person name="Ramamoorthy G.K."/>
            <person name="Gryganskyi A."/>
            <person name="Culley D."/>
            <person name="Magnuson J.K."/>
            <person name="James T.Y."/>
            <person name="O'Malley M.A."/>
            <person name="Stajich J.E."/>
            <person name="Spatafora J.W."/>
            <person name="Visel A."/>
            <person name="Grigoriev I.V."/>
        </authorList>
    </citation>
    <scope>NUCLEOTIDE SEQUENCE [LARGE SCALE GENOMIC DNA]</scope>
    <source>
        <strain evidence="2 3">NRRL 1336</strain>
    </source>
</reference>
<name>A0A1X2IK64_9FUNG</name>
<comment type="caution">
    <text evidence="2">The sequence shown here is derived from an EMBL/GenBank/DDBJ whole genome shotgun (WGS) entry which is preliminary data.</text>
</comment>
<accession>A0A1X2IK64</accession>
<protein>
    <submittedName>
        <fullName evidence="2">Uncharacterized protein</fullName>
    </submittedName>
</protein>